<dbReference type="AlphaFoldDB" id="G2Q4M8"/>
<sequence length="561" mass="61498">MWSFESPLIKEQISRIKEAFGTPSISCGVLHHGQVIFRHSEGYANVQEGKKADSDTVYLIASCSKAFVSATCAILAHEGVLSWDSPVSNYLPEFVTPADEIVGQRATLADLCSHGTGLAPIDHAVMGFWDEFYGDGADQVAVSARLPVVYDFRSRFLYNNSMMGVAGEVIREVCGKSTGTVLKEKILAPLGLTRTCTSAAEYPADGNVAIGYSVLDDGSVLPLRDPHCRDGSVQAGAGFVRSTVNDMLRWAKAVMDSEKAEARGETPLLPGISFTRCAHRPLVMEDGLGENSYGMGWFRHTLPSRWLSSIGPNSKLLDDDPPVIGKNSPPRLALAHYGEFGGFLAAFYTFPATDSAIVVLANSAQSRGDPTDLIAQALCQELFDMRPRVALDQYARESARRAGLRWSALVREWEANRVPGTRMRNPADYVGTYTNEGFKLAIRVYLLPDSAAAARSGGNNNPELLGFQVNGLPRQTAKLRHYHYDTWTFLPESRDDASRKGMELYLALPYVLLEFKRGHDDRVCALEWDLQGGDCEGPAPGLDSLVKPVRFERVSSIRSYL</sequence>
<dbReference type="KEGG" id="mtm:MYCTH_2297167"/>
<dbReference type="OMA" id="VFEWSMS"/>
<dbReference type="Pfam" id="PF00144">
    <property type="entry name" value="Beta-lactamase"/>
    <property type="match status" value="1"/>
</dbReference>
<dbReference type="eggNOG" id="ENOG502SK9E">
    <property type="taxonomic scope" value="Eukaryota"/>
</dbReference>
<name>G2Q4M8_THET4</name>
<evidence type="ECO:0000313" key="3">
    <source>
        <dbReference type="EMBL" id="AEO54517.1"/>
    </source>
</evidence>
<dbReference type="RefSeq" id="XP_003659762.1">
    <property type="nucleotide sequence ID" value="XM_003659714.1"/>
</dbReference>
<dbReference type="PANTHER" id="PTHR46825">
    <property type="entry name" value="D-ALANYL-D-ALANINE-CARBOXYPEPTIDASE/ENDOPEPTIDASE AMPH"/>
    <property type="match status" value="1"/>
</dbReference>
<dbReference type="InterPro" id="IPR012338">
    <property type="entry name" value="Beta-lactam/transpept-like"/>
</dbReference>
<comment type="similarity">
    <text evidence="1">Belongs to the peptidase S12 family.</text>
</comment>
<protein>
    <recommendedName>
        <fullName evidence="2">Beta-lactamase-related domain-containing protein</fullName>
    </recommendedName>
</protein>
<proteinExistence type="inferred from homology"/>
<dbReference type="OrthoDB" id="4569969at2759"/>
<dbReference type="HOGENOM" id="CLU_020027_14_2_1"/>
<dbReference type="SUPFAM" id="SSF56601">
    <property type="entry name" value="beta-lactamase/transpeptidase-like"/>
    <property type="match status" value="1"/>
</dbReference>
<evidence type="ECO:0000256" key="1">
    <source>
        <dbReference type="ARBA" id="ARBA00038215"/>
    </source>
</evidence>
<evidence type="ECO:0000313" key="4">
    <source>
        <dbReference type="Proteomes" id="UP000007322"/>
    </source>
</evidence>
<dbReference type="EMBL" id="CP003002">
    <property type="protein sequence ID" value="AEO54517.1"/>
    <property type="molecule type" value="Genomic_DNA"/>
</dbReference>
<dbReference type="InParanoid" id="G2Q4M8"/>
<dbReference type="Gene3D" id="3.40.710.10">
    <property type="entry name" value="DD-peptidase/beta-lactamase superfamily"/>
    <property type="match status" value="1"/>
</dbReference>
<dbReference type="GeneID" id="11508913"/>
<accession>G2Q4M8</accession>
<reference evidence="3 4" key="1">
    <citation type="journal article" date="2011" name="Nat. Biotechnol.">
        <title>Comparative genomic analysis of the thermophilic biomass-degrading fungi Myceliophthora thermophila and Thielavia terrestris.</title>
        <authorList>
            <person name="Berka R.M."/>
            <person name="Grigoriev I.V."/>
            <person name="Otillar R."/>
            <person name="Salamov A."/>
            <person name="Grimwood J."/>
            <person name="Reid I."/>
            <person name="Ishmael N."/>
            <person name="John T."/>
            <person name="Darmond C."/>
            <person name="Moisan M.-C."/>
            <person name="Henrissat B."/>
            <person name="Coutinho P.M."/>
            <person name="Lombard V."/>
            <person name="Natvig D.O."/>
            <person name="Lindquist E."/>
            <person name="Schmutz J."/>
            <person name="Lucas S."/>
            <person name="Harris P."/>
            <person name="Powlowski J."/>
            <person name="Bellemare A."/>
            <person name="Taylor D."/>
            <person name="Butler G."/>
            <person name="de Vries R.P."/>
            <person name="Allijn I.E."/>
            <person name="van den Brink J."/>
            <person name="Ushinsky S."/>
            <person name="Storms R."/>
            <person name="Powell A.J."/>
            <person name="Paulsen I.T."/>
            <person name="Elbourne L.D.H."/>
            <person name="Baker S.E."/>
            <person name="Magnuson J."/>
            <person name="LaBoissiere S."/>
            <person name="Clutterbuck A.J."/>
            <person name="Martinez D."/>
            <person name="Wogulis M."/>
            <person name="de Leon A.L."/>
            <person name="Rey M.W."/>
            <person name="Tsang A."/>
        </authorList>
    </citation>
    <scope>NUCLEOTIDE SEQUENCE [LARGE SCALE GENOMIC DNA]</scope>
    <source>
        <strain evidence="4">ATCC 42464 / BCRC 31852 / DSM 1799</strain>
    </source>
</reference>
<feature type="domain" description="Beta-lactamase-related" evidence="2">
    <location>
        <begin position="21"/>
        <end position="373"/>
    </location>
</feature>
<dbReference type="InterPro" id="IPR001466">
    <property type="entry name" value="Beta-lactam-related"/>
</dbReference>
<evidence type="ECO:0000259" key="2">
    <source>
        <dbReference type="Pfam" id="PF00144"/>
    </source>
</evidence>
<dbReference type="VEuPathDB" id="FungiDB:MYCTH_2297167"/>
<dbReference type="PANTHER" id="PTHR46825:SF14">
    <property type="entry name" value="BETA-LACTAMASE-RELATED DOMAIN-CONTAINING PROTEIN"/>
    <property type="match status" value="1"/>
</dbReference>
<organism evidence="3 4">
    <name type="scientific">Thermothelomyces thermophilus (strain ATCC 42464 / BCRC 31852 / DSM 1799)</name>
    <name type="common">Sporotrichum thermophile</name>
    <dbReference type="NCBI Taxonomy" id="573729"/>
    <lineage>
        <taxon>Eukaryota</taxon>
        <taxon>Fungi</taxon>
        <taxon>Dikarya</taxon>
        <taxon>Ascomycota</taxon>
        <taxon>Pezizomycotina</taxon>
        <taxon>Sordariomycetes</taxon>
        <taxon>Sordariomycetidae</taxon>
        <taxon>Sordariales</taxon>
        <taxon>Chaetomiaceae</taxon>
        <taxon>Thermothelomyces</taxon>
    </lineage>
</organism>
<dbReference type="InterPro" id="IPR050491">
    <property type="entry name" value="AmpC-like"/>
</dbReference>
<keyword evidence="4" id="KW-1185">Reference proteome</keyword>
<gene>
    <name evidence="3" type="ORF">MYCTH_2297167</name>
</gene>
<dbReference type="Proteomes" id="UP000007322">
    <property type="component" value="Chromosome 1"/>
</dbReference>